<dbReference type="VEuPathDB" id="TriTrypDB:TcG_00124"/>
<dbReference type="Gene3D" id="3.40.850.10">
    <property type="entry name" value="Kinesin motor domain"/>
    <property type="match status" value="1"/>
</dbReference>
<feature type="compositionally biased region" description="Basic and acidic residues" evidence="5">
    <location>
        <begin position="1016"/>
        <end position="1025"/>
    </location>
</feature>
<feature type="region of interest" description="Disordered" evidence="5">
    <location>
        <begin position="951"/>
        <end position="988"/>
    </location>
</feature>
<dbReference type="VEuPathDB" id="TriTrypDB:ECC02_003212"/>
<comment type="caution">
    <text evidence="7">The sequence shown here is derived from an EMBL/GenBank/DDBJ whole genome shotgun (WGS) entry which is preliminary data.</text>
</comment>
<dbReference type="VEuPathDB" id="TriTrypDB:TcCL_NonESM01639"/>
<evidence type="ECO:0000256" key="5">
    <source>
        <dbReference type="SAM" id="MobiDB-lite"/>
    </source>
</evidence>
<dbReference type="VEuPathDB" id="TriTrypDB:TCDM_05330"/>
<dbReference type="PANTHER" id="PTHR47972">
    <property type="entry name" value="KINESIN-LIKE PROTEIN KLP-3"/>
    <property type="match status" value="1"/>
</dbReference>
<dbReference type="EMBL" id="PRFC01000211">
    <property type="protein sequence ID" value="PWV00019.1"/>
    <property type="molecule type" value="Genomic_DNA"/>
</dbReference>
<feature type="coiled-coil region" evidence="4">
    <location>
        <begin position="486"/>
        <end position="513"/>
    </location>
</feature>
<dbReference type="InterPro" id="IPR001752">
    <property type="entry name" value="Kinesin_motor_dom"/>
</dbReference>
<dbReference type="AlphaFoldDB" id="A0A2V2VXQ2"/>
<dbReference type="SUPFAM" id="SSF52540">
    <property type="entry name" value="P-loop containing nucleoside triphosphate hydrolases"/>
    <property type="match status" value="1"/>
</dbReference>
<keyword evidence="4" id="KW-0175">Coiled coil</keyword>
<evidence type="ECO:0000256" key="3">
    <source>
        <dbReference type="PROSITE-ProRule" id="PRU00283"/>
    </source>
</evidence>
<evidence type="ECO:0000256" key="4">
    <source>
        <dbReference type="SAM" id="Coils"/>
    </source>
</evidence>
<dbReference type="GO" id="GO:0008017">
    <property type="term" value="F:microtubule binding"/>
    <property type="evidence" value="ECO:0007669"/>
    <property type="project" value="InterPro"/>
</dbReference>
<proteinExistence type="inferred from homology"/>
<feature type="region of interest" description="Disordered" evidence="5">
    <location>
        <begin position="357"/>
        <end position="379"/>
    </location>
</feature>
<evidence type="ECO:0000313" key="8">
    <source>
        <dbReference type="Proteomes" id="UP000246078"/>
    </source>
</evidence>
<dbReference type="VEuPathDB" id="TriTrypDB:TcCLB.508899.140"/>
<dbReference type="GO" id="GO:0005524">
    <property type="term" value="F:ATP binding"/>
    <property type="evidence" value="ECO:0007669"/>
    <property type="project" value="UniProtKB-UniRule"/>
</dbReference>
<dbReference type="Pfam" id="PF00225">
    <property type="entry name" value="Kinesin"/>
    <property type="match status" value="1"/>
</dbReference>
<sequence>MSHRPDSTGGGEDRGGAAAPSRTGVGIRQRETAGWDHTPISNVVSLQSAIQKEGLTEKIFFVVLDVTDGRRYKVFLRPDDISRLKVSKIRKTLSSASGKPPFSFALWLEDEPLIDKEDVNCAALGITPRTVMRMFPTKEEMPLPIGGSEGNGGMDRKREARKTLDNRKSSVSRVDKFMGQILDDPVETPRLVELNQRQRELQFQLYKEAKRCHIFSKDDAVAGIGKHRDDENDDALDALLSPPRTGKKSQICSASSARLPGEPICEDDSLMGFIEEILNEGPKRQCSPRPTPPSVECCPAMPNERQSCAAAAAAAKQPSLTPIRSNNKISASEIISHGMRLNEMYSLEDTGEFVEPPRFLNRDASSERKNSGDNDKEKNDVLPIKFGAATAVPIATQGEETEVTRLVEDLRDDVNNLLALHVRNETAKSALQRELSSSQQLVRHLEKKEAVARQQLDALLLRLRHAQEANGIQGFSEEEVRVALRNMAALRQNELLQRENAALEQRLAEEVRRRREMVLALEDMKGHIRVLVRVRPPFRLLHEQYVGMEGNNPMSVRDTVDESRMTADERRNTITITDSRGESKQFNFYRVFSESSTQAEVFVEVSPLVQLACDGVNVSVLAYGQTGSGKTYTILGGDGDQSNTEAKGDEENKENDDDGIVPRSLRMLFQHLQVEAATEAVVMPREDDNCNDDERPSSTYEVSCSLLELYNDKVRDLLAPPQVIIPNFQLRKSNVSEQRGKTQVTPQCNLKIGSDGLTHVVGLTQHVVCDAGEALRTLREGASRRQVHATQQNCHSSRSHLIFTVYLTQKRRIPFRNEASTTRASSTVLRRMESKLVFVDLAGSERISKSQSVGDRLLEARHINKSLAALGDVVATLSNATISNTAAVHVPYRNSTLTGLLQDVIGNRSKTVLLACVGPNDPPYENNTAETVTTLKFASRVRCVRNFAPLFPKTGATGDGDPTKGPGTNNLEPDVDPSHVSSSLGRGAKKLWMRPTKLSKQRTDIAARFRLVAANEAEKTEDGGRTRSPAPSWPPKGNNPHAEQRLRMRF</sequence>
<dbReference type="VEuPathDB" id="TriTrypDB:C3747_211g29"/>
<evidence type="ECO:0000313" key="7">
    <source>
        <dbReference type="EMBL" id="PWV00019.1"/>
    </source>
</evidence>
<keyword evidence="2 3" id="KW-0067">ATP-binding</keyword>
<feature type="compositionally biased region" description="Low complexity" evidence="5">
    <location>
        <begin position="952"/>
        <end position="968"/>
    </location>
</feature>
<dbReference type="VEuPathDB" id="TriTrypDB:Tc_MARK_4689"/>
<dbReference type="GO" id="GO:0007018">
    <property type="term" value="P:microtubule-based movement"/>
    <property type="evidence" value="ECO:0007669"/>
    <property type="project" value="InterPro"/>
</dbReference>
<dbReference type="GO" id="GO:0015630">
    <property type="term" value="C:microtubule cytoskeleton"/>
    <property type="evidence" value="ECO:0007669"/>
    <property type="project" value="TreeGrafter"/>
</dbReference>
<feature type="compositionally biased region" description="Basic and acidic residues" evidence="5">
    <location>
        <begin position="1"/>
        <end position="15"/>
    </location>
</feature>
<feature type="region of interest" description="Disordered" evidence="5">
    <location>
        <begin position="633"/>
        <end position="659"/>
    </location>
</feature>
<evidence type="ECO:0000256" key="2">
    <source>
        <dbReference type="ARBA" id="ARBA00022840"/>
    </source>
</evidence>
<dbReference type="VEuPathDB" id="TriTrypDB:BCY84_18506"/>
<feature type="domain" description="Kinesin motor" evidence="6">
    <location>
        <begin position="527"/>
        <end position="944"/>
    </location>
</feature>
<reference evidence="7 8" key="1">
    <citation type="journal article" date="2018" name="Microb. Genom.">
        <title>Expanding an expanded genome: long-read sequencing of Trypanosoma cruzi.</title>
        <authorList>
            <person name="Berna L."/>
            <person name="Rodriguez M."/>
            <person name="Chiribao M.L."/>
            <person name="Parodi-Talice A."/>
            <person name="Pita S."/>
            <person name="Rijo G."/>
            <person name="Alvarez-Valin F."/>
            <person name="Robello C."/>
        </authorList>
    </citation>
    <scope>NUCLEOTIDE SEQUENCE [LARGE SCALE GENOMIC DNA]</scope>
    <source>
        <strain evidence="7 8">TCC</strain>
    </source>
</reference>
<dbReference type="VEuPathDB" id="TriTrypDB:TcBrA4_0086630"/>
<dbReference type="VEuPathDB" id="TriTrypDB:TCDM_05329"/>
<dbReference type="VEuPathDB" id="TriTrypDB:C4B63_4g544"/>
<gene>
    <name evidence="7" type="ORF">C3747_211g29</name>
</gene>
<keyword evidence="1 3" id="KW-0547">Nucleotide-binding</keyword>
<feature type="region of interest" description="Disordered" evidence="5">
    <location>
        <begin position="1014"/>
        <end position="1050"/>
    </location>
</feature>
<dbReference type="PROSITE" id="PS00411">
    <property type="entry name" value="KINESIN_MOTOR_1"/>
    <property type="match status" value="1"/>
</dbReference>
<evidence type="ECO:0000256" key="1">
    <source>
        <dbReference type="ARBA" id="ARBA00022741"/>
    </source>
</evidence>
<dbReference type="Proteomes" id="UP000246078">
    <property type="component" value="Unassembled WGS sequence"/>
</dbReference>
<dbReference type="VEuPathDB" id="TriTrypDB:TCSYLVIO_005985"/>
<evidence type="ECO:0000259" key="6">
    <source>
        <dbReference type="PROSITE" id="PS50067"/>
    </source>
</evidence>
<dbReference type="PANTHER" id="PTHR47972:SF28">
    <property type="entry name" value="KINESIN-LIKE PROTEIN KLP-3"/>
    <property type="match status" value="1"/>
</dbReference>
<organism evidence="7 8">
    <name type="scientific">Trypanosoma cruzi</name>
    <dbReference type="NCBI Taxonomy" id="5693"/>
    <lineage>
        <taxon>Eukaryota</taxon>
        <taxon>Discoba</taxon>
        <taxon>Euglenozoa</taxon>
        <taxon>Kinetoplastea</taxon>
        <taxon>Metakinetoplastina</taxon>
        <taxon>Trypanosomatida</taxon>
        <taxon>Trypanosomatidae</taxon>
        <taxon>Trypanosoma</taxon>
        <taxon>Schizotrypanum</taxon>
    </lineage>
</organism>
<dbReference type="InterPro" id="IPR019821">
    <property type="entry name" value="Kinesin_motor_CS"/>
</dbReference>
<dbReference type="InterPro" id="IPR027640">
    <property type="entry name" value="Kinesin-like_fam"/>
</dbReference>
<dbReference type="VEuPathDB" id="TriTrypDB:TcCLB.506211.114"/>
<feature type="region of interest" description="Disordered" evidence="5">
    <location>
        <begin position="1"/>
        <end position="25"/>
    </location>
</feature>
<dbReference type="GO" id="GO:0003777">
    <property type="term" value="F:microtubule motor activity"/>
    <property type="evidence" value="ECO:0007669"/>
    <property type="project" value="InterPro"/>
</dbReference>
<dbReference type="InterPro" id="IPR036961">
    <property type="entry name" value="Kinesin_motor_dom_sf"/>
</dbReference>
<feature type="compositionally biased region" description="Basic and acidic residues" evidence="5">
    <location>
        <begin position="360"/>
        <end position="379"/>
    </location>
</feature>
<feature type="binding site" evidence="3">
    <location>
        <begin position="624"/>
        <end position="631"/>
    </location>
    <ligand>
        <name>ATP</name>
        <dbReference type="ChEBI" id="CHEBI:30616"/>
    </ligand>
</feature>
<dbReference type="VEuPathDB" id="TriTrypDB:TcYC6_0096490"/>
<feature type="coiled-coil region" evidence="4">
    <location>
        <begin position="428"/>
        <end position="462"/>
    </location>
</feature>
<keyword evidence="3" id="KW-0505">Motor protein</keyword>
<protein>
    <submittedName>
        <fullName evidence="7">Putative kinesin-like protein</fullName>
    </submittedName>
</protein>
<comment type="similarity">
    <text evidence="3">Belongs to the TRAFAC class myosin-kinesin ATPase superfamily. Kinesin family.</text>
</comment>
<dbReference type="PROSITE" id="PS50067">
    <property type="entry name" value="KINESIN_MOTOR_2"/>
    <property type="match status" value="1"/>
</dbReference>
<dbReference type="PRINTS" id="PR00380">
    <property type="entry name" value="KINESINHEAVY"/>
</dbReference>
<dbReference type="SMART" id="SM00129">
    <property type="entry name" value="KISc"/>
    <property type="match status" value="1"/>
</dbReference>
<accession>A0A2V2VXQ2</accession>
<dbReference type="InterPro" id="IPR027417">
    <property type="entry name" value="P-loop_NTPase"/>
</dbReference>
<name>A0A2V2VXQ2_TRYCR</name>